<reference evidence="2" key="1">
    <citation type="submission" date="2023-03" db="EMBL/GenBank/DDBJ databases">
        <title>Massive genome expansion in bonnet fungi (Mycena s.s.) driven by repeated elements and novel gene families across ecological guilds.</title>
        <authorList>
            <consortium name="Lawrence Berkeley National Laboratory"/>
            <person name="Harder C.B."/>
            <person name="Miyauchi S."/>
            <person name="Viragh M."/>
            <person name="Kuo A."/>
            <person name="Thoen E."/>
            <person name="Andreopoulos B."/>
            <person name="Lu D."/>
            <person name="Skrede I."/>
            <person name="Drula E."/>
            <person name="Henrissat B."/>
            <person name="Morin E."/>
            <person name="Kohler A."/>
            <person name="Barry K."/>
            <person name="LaButti K."/>
            <person name="Morin E."/>
            <person name="Salamov A."/>
            <person name="Lipzen A."/>
            <person name="Mereny Z."/>
            <person name="Hegedus B."/>
            <person name="Baldrian P."/>
            <person name="Stursova M."/>
            <person name="Weitz H."/>
            <person name="Taylor A."/>
            <person name="Grigoriev I.V."/>
            <person name="Nagy L.G."/>
            <person name="Martin F."/>
            <person name="Kauserud H."/>
        </authorList>
    </citation>
    <scope>NUCLEOTIDE SEQUENCE</scope>
    <source>
        <strain evidence="2">CBHHK002</strain>
    </source>
</reference>
<gene>
    <name evidence="2" type="ORF">DFH08DRAFT_804288</name>
</gene>
<evidence type="ECO:0000256" key="1">
    <source>
        <dbReference type="SAM" id="MobiDB-lite"/>
    </source>
</evidence>
<dbReference type="Proteomes" id="UP001218218">
    <property type="component" value="Unassembled WGS sequence"/>
</dbReference>
<feature type="region of interest" description="Disordered" evidence="1">
    <location>
        <begin position="1"/>
        <end position="26"/>
    </location>
</feature>
<dbReference type="EMBL" id="JARIHO010000010">
    <property type="protein sequence ID" value="KAJ7354364.1"/>
    <property type="molecule type" value="Genomic_DNA"/>
</dbReference>
<name>A0AAD7ABM0_9AGAR</name>
<accession>A0AAD7ABM0</accession>
<evidence type="ECO:0000313" key="2">
    <source>
        <dbReference type="EMBL" id="KAJ7354364.1"/>
    </source>
</evidence>
<dbReference type="AlphaFoldDB" id="A0AAD7ABM0"/>
<organism evidence="2 3">
    <name type="scientific">Mycena albidolilacea</name>
    <dbReference type="NCBI Taxonomy" id="1033008"/>
    <lineage>
        <taxon>Eukaryota</taxon>
        <taxon>Fungi</taxon>
        <taxon>Dikarya</taxon>
        <taxon>Basidiomycota</taxon>
        <taxon>Agaricomycotina</taxon>
        <taxon>Agaricomycetes</taxon>
        <taxon>Agaricomycetidae</taxon>
        <taxon>Agaricales</taxon>
        <taxon>Marasmiineae</taxon>
        <taxon>Mycenaceae</taxon>
        <taxon>Mycena</taxon>
    </lineage>
</organism>
<proteinExistence type="predicted"/>
<protein>
    <submittedName>
        <fullName evidence="2">Uncharacterized protein</fullName>
    </submittedName>
</protein>
<comment type="caution">
    <text evidence="2">The sequence shown here is derived from an EMBL/GenBank/DDBJ whole genome shotgun (WGS) entry which is preliminary data.</text>
</comment>
<keyword evidence="3" id="KW-1185">Reference proteome</keyword>
<sequence length="181" mass="20532">MNAEREEESKTGQQTKRERRREEQRRGMNEDGWGLCNHRSGIEEGNHSQVAAVICTRRCWAECTVLLQKTIAQCVAAWSVAVGQLSLGFEVTPFSEIVLRWHHFQRLWVNKDSEVSSVGWAFGWEGRRAEDKGRMGGLWVQSTLGISGADLGSQSNAACWDRQKHSSVNGSAWLRWVGNEW</sequence>
<evidence type="ECO:0000313" key="3">
    <source>
        <dbReference type="Proteomes" id="UP001218218"/>
    </source>
</evidence>